<dbReference type="RefSeq" id="WP_111844880.1">
    <property type="nucleotide sequence ID" value="NZ_UEGI01000010.1"/>
</dbReference>
<dbReference type="EMBL" id="VORT01000016">
    <property type="protein sequence ID" value="TXD71580.1"/>
    <property type="molecule type" value="Genomic_DNA"/>
</dbReference>
<accession>A0A5C6YVH8</accession>
<name>A0A5C6YVH8_9FLAO</name>
<evidence type="ECO:0000313" key="2">
    <source>
        <dbReference type="Proteomes" id="UP000321497"/>
    </source>
</evidence>
<reference evidence="1 2" key="1">
    <citation type="submission" date="2019-08" db="EMBL/GenBank/DDBJ databases">
        <title>Genome of Aequorivita antarctica SW49 (type strain).</title>
        <authorList>
            <person name="Bowman J.P."/>
        </authorList>
    </citation>
    <scope>NUCLEOTIDE SEQUENCE [LARGE SCALE GENOMIC DNA]</scope>
    <source>
        <strain evidence="1 2">SW49</strain>
    </source>
</reference>
<dbReference type="AlphaFoldDB" id="A0A5C6YVH8"/>
<dbReference type="Proteomes" id="UP000321497">
    <property type="component" value="Unassembled WGS sequence"/>
</dbReference>
<proteinExistence type="predicted"/>
<evidence type="ECO:0000313" key="1">
    <source>
        <dbReference type="EMBL" id="TXD71580.1"/>
    </source>
</evidence>
<sequence length="103" mass="12670">MMEKTKITKYPFEFYFYNKYAFNFEKYFDNKDRITIWSETNEKFAFPAEFSNYKVLDDKILGTLILLTKEDRNLYDIENRKYFMNHPDNLVGHLILLDKNREI</sequence>
<organism evidence="1 2">
    <name type="scientific">Aequorivita antarctica</name>
    <dbReference type="NCBI Taxonomy" id="153266"/>
    <lineage>
        <taxon>Bacteria</taxon>
        <taxon>Pseudomonadati</taxon>
        <taxon>Bacteroidota</taxon>
        <taxon>Flavobacteriia</taxon>
        <taxon>Flavobacteriales</taxon>
        <taxon>Flavobacteriaceae</taxon>
        <taxon>Aequorivita</taxon>
    </lineage>
</organism>
<gene>
    <name evidence="1" type="ORF">ESU54_16285</name>
</gene>
<comment type="caution">
    <text evidence="1">The sequence shown here is derived from an EMBL/GenBank/DDBJ whole genome shotgun (WGS) entry which is preliminary data.</text>
</comment>
<protein>
    <submittedName>
        <fullName evidence="1">Uncharacterized protein</fullName>
    </submittedName>
</protein>
<keyword evidence="2" id="KW-1185">Reference proteome</keyword>